<keyword evidence="1" id="KW-0732">Signal</keyword>
<protein>
    <recommendedName>
        <fullName evidence="4">Lipoprotein</fullName>
    </recommendedName>
</protein>
<dbReference type="PATRIC" id="fig|1276257.3.peg.358"/>
<dbReference type="KEGG" id="ssab:SSABA_v1c03490"/>
<feature type="chain" id="PRO_5004877020" description="Lipoprotein" evidence="1">
    <location>
        <begin position="21"/>
        <end position="607"/>
    </location>
</feature>
<sequence length="607" mass="68946">MKKLLSILAVSSIAVSTPLATIACGKNNEKPTDEWDFASQKQLMLNIVSGIFQNNLKKDFDPFFYIDEENSAFDHKYNEFAENLEDFNDTTSARYKSIKASIESIINWNSILKEVQTGVVENVNFKQLLVDNQSPLKNGFEVSKINFELQPAAKTVLINFEITSDVSIRDIDGSTIFETISFNSKIAMFQAVDVAEEFNKIKTEYLNHFNDEQISGSFTIESDIGNLKTTAGAIASNLNIKNKVQENLSIIMDQAQTSNIVLLTDNLAIKTSDNAAVDSAAGEVTSQASLSSSRESDINGTYIPELRRLYWDTIFGVEGKEEEFLNNILKSGMGEEQEDAFIKTPPYGLDNINDLIKKHENMSNVFNCYFLNFNYLSSYAQYLPIRTAMESQGSKFKLDMDRDEKTIALFKTEILDLQLEYSGEKFDLPEISIMVRQETKKANTQELEKQFFSDSLKSFRKITNLNESSPSSNPKGQYYLNKPDGWEQYVNQELPIEDYFNEIWSANPEAESLKDNLEITVKIWRWVDGSQSGGTPRNLPEFMKFNQNGDVYFYNHEDPAFAITIMPSISYNFFSKNMSGLMMNGFNILRTGFINDLKGASVWKFKS</sequence>
<name>W6A9G0_9MOLU</name>
<dbReference type="HOGENOM" id="CLU_032639_0_0_14"/>
<evidence type="ECO:0008006" key="4">
    <source>
        <dbReference type="Google" id="ProtNLM"/>
    </source>
</evidence>
<evidence type="ECO:0000313" key="2">
    <source>
        <dbReference type="EMBL" id="AHI53758.1"/>
    </source>
</evidence>
<gene>
    <name evidence="2" type="ORF">SSABA_v1c03490</name>
</gene>
<keyword evidence="3" id="KW-1185">Reference proteome</keyword>
<feature type="signal peptide" evidence="1">
    <location>
        <begin position="1"/>
        <end position="20"/>
    </location>
</feature>
<organism evidence="2 3">
    <name type="scientific">Spiroplasma sabaudiense Ar-1343</name>
    <dbReference type="NCBI Taxonomy" id="1276257"/>
    <lineage>
        <taxon>Bacteria</taxon>
        <taxon>Bacillati</taxon>
        <taxon>Mycoplasmatota</taxon>
        <taxon>Mollicutes</taxon>
        <taxon>Entomoplasmatales</taxon>
        <taxon>Spiroplasmataceae</taxon>
        <taxon>Spiroplasma</taxon>
    </lineage>
</organism>
<dbReference type="PROSITE" id="PS51257">
    <property type="entry name" value="PROKAR_LIPOPROTEIN"/>
    <property type="match status" value="1"/>
</dbReference>
<dbReference type="OrthoDB" id="390526at2"/>
<dbReference type="Proteomes" id="UP000019265">
    <property type="component" value="Chromosome"/>
</dbReference>
<evidence type="ECO:0000313" key="3">
    <source>
        <dbReference type="Proteomes" id="UP000019265"/>
    </source>
</evidence>
<dbReference type="RefSeq" id="WP_025250894.1">
    <property type="nucleotide sequence ID" value="NZ_CP006934.1"/>
</dbReference>
<accession>W6A9G0</accession>
<evidence type="ECO:0000256" key="1">
    <source>
        <dbReference type="SAM" id="SignalP"/>
    </source>
</evidence>
<reference evidence="2 3" key="1">
    <citation type="journal article" date="2014" name="Genome Biol. Evol.">
        <title>Molecular evolution of the substrate utilization strategies and putative virulence factors in mosquito-associated Spiroplasma species.</title>
        <authorList>
            <person name="Chang T.H."/>
            <person name="Lo W.S."/>
            <person name="Ku C."/>
            <person name="Chen L.L."/>
            <person name="Kuo C.H."/>
        </authorList>
    </citation>
    <scope>NUCLEOTIDE SEQUENCE [LARGE SCALE GENOMIC DNA]</scope>
    <source>
        <strain evidence="2">Ar-1343</strain>
    </source>
</reference>
<dbReference type="AlphaFoldDB" id="W6A9G0"/>
<proteinExistence type="predicted"/>
<dbReference type="EMBL" id="CP006934">
    <property type="protein sequence ID" value="AHI53758.1"/>
    <property type="molecule type" value="Genomic_DNA"/>
</dbReference>